<dbReference type="eggNOG" id="COG3934">
    <property type="taxonomic scope" value="Bacteria"/>
</dbReference>
<gene>
    <name evidence="1" type="ordered locus">Tph_c00350</name>
</gene>
<dbReference type="EMBL" id="CP003732">
    <property type="protein sequence ID" value="AFV10285.1"/>
    <property type="molecule type" value="Genomic_DNA"/>
</dbReference>
<dbReference type="SUPFAM" id="SSF51445">
    <property type="entry name" value="(Trans)glycosidases"/>
    <property type="match status" value="1"/>
</dbReference>
<evidence type="ECO:0000313" key="2">
    <source>
        <dbReference type="Proteomes" id="UP000000467"/>
    </source>
</evidence>
<dbReference type="Gene3D" id="3.20.20.80">
    <property type="entry name" value="Glycosidases"/>
    <property type="match status" value="1"/>
</dbReference>
<dbReference type="InterPro" id="IPR017853">
    <property type="entry name" value="GH"/>
</dbReference>
<name>K4LEA3_THEPS</name>
<dbReference type="HOGENOM" id="CLU_650326_0_0_9"/>
<evidence type="ECO:0000313" key="1">
    <source>
        <dbReference type="EMBL" id="AFV10285.1"/>
    </source>
</evidence>
<keyword evidence="1" id="KW-0378">Hydrolase</keyword>
<keyword evidence="2" id="KW-1185">Reference proteome</keyword>
<organism evidence="1 2">
    <name type="scientific">Thermacetogenium phaeum (strain ATCC BAA-254 / DSM 26808 / PB)</name>
    <dbReference type="NCBI Taxonomy" id="1089553"/>
    <lineage>
        <taxon>Bacteria</taxon>
        <taxon>Bacillati</taxon>
        <taxon>Bacillota</taxon>
        <taxon>Clostridia</taxon>
        <taxon>Thermoanaerobacterales</taxon>
        <taxon>Thermoanaerobacteraceae</taxon>
        <taxon>Thermacetogenium</taxon>
    </lineage>
</organism>
<dbReference type="Proteomes" id="UP000000467">
    <property type="component" value="Chromosome"/>
</dbReference>
<accession>K4LEA3</accession>
<dbReference type="AlphaFoldDB" id="K4LEA3"/>
<dbReference type="GO" id="GO:0016787">
    <property type="term" value="F:hydrolase activity"/>
    <property type="evidence" value="ECO:0007669"/>
    <property type="project" value="UniProtKB-KW"/>
</dbReference>
<protein>
    <submittedName>
        <fullName evidence="1">Glycoside hydrolase-like protein</fullName>
    </submittedName>
</protein>
<proteinExistence type="predicted"/>
<reference evidence="1 2" key="1">
    <citation type="journal article" date="2012" name="BMC Genomics">
        <title>Genome-guided analysis of physiological and morphological traits of the fermentative acetate oxidizer Thermacetogenium phaeum.</title>
        <authorList>
            <person name="Oehler D."/>
            <person name="Poehlein A."/>
            <person name="Leimbach A."/>
            <person name="Muller N."/>
            <person name="Daniel R."/>
            <person name="Gottschalk G."/>
            <person name="Schink B."/>
        </authorList>
    </citation>
    <scope>NUCLEOTIDE SEQUENCE [LARGE SCALE GENOMIC DNA]</scope>
    <source>
        <strain evidence="2">ATCC BAA-254 / DSM 26808 / PB</strain>
    </source>
</reference>
<sequence>MSLRDRLVFISRPVRDRRDWRRCQILSLPRREGAERGDKTLRFLLGVNYWPAKRAMYWWRDFHAAEVRDDFRRLAALGFQVVRIFLLWEDFQPSPGGLSPLCLERLVAVADAAADCRMVIQPTFFCGHMSGANWAPEWLLGRPLRGRFPVVSGGRPRSREIRNYYGERWIIKEQQRQCREVARALRGHPALWSYDLGNEPSNFVVPGDRQAAREWLAAVAGELKEVADCPVTIGLHAEDLQEDRKLWPADAALYCDYLSMHGYPFYLDWVDHPLDVEVLPFLGVLTRWLGGKDVLFQEFGVSDLVLWRECPKAAEEAGVLYYRRALRLLQAAGMLGAFAWCYSDYHPDLFGITPLRENPHERFFGLFAADGRPKKAAGAVREFAERIKDDGGCCRDGAAVPSWLQGEDAGRFCDNPLSELRRLYRSFKGSRELKEWRRVLDGR</sequence>
<dbReference type="KEGG" id="tpz:Tph_c00350"/>
<dbReference type="STRING" id="1089553.Tph_c00350"/>